<gene>
    <name evidence="1" type="ORF">R5R35_000715</name>
</gene>
<name>A0AAN9YY40_9ORTH</name>
<proteinExistence type="predicted"/>
<protein>
    <submittedName>
        <fullName evidence="1">Uncharacterized protein</fullName>
    </submittedName>
</protein>
<keyword evidence="2" id="KW-1185">Reference proteome</keyword>
<organism evidence="1 2">
    <name type="scientific">Gryllus longicercus</name>
    <dbReference type="NCBI Taxonomy" id="2509291"/>
    <lineage>
        <taxon>Eukaryota</taxon>
        <taxon>Metazoa</taxon>
        <taxon>Ecdysozoa</taxon>
        <taxon>Arthropoda</taxon>
        <taxon>Hexapoda</taxon>
        <taxon>Insecta</taxon>
        <taxon>Pterygota</taxon>
        <taxon>Neoptera</taxon>
        <taxon>Polyneoptera</taxon>
        <taxon>Orthoptera</taxon>
        <taxon>Ensifera</taxon>
        <taxon>Gryllidea</taxon>
        <taxon>Grylloidea</taxon>
        <taxon>Gryllidae</taxon>
        <taxon>Gryllinae</taxon>
        <taxon>Gryllus</taxon>
    </lineage>
</organism>
<dbReference type="Proteomes" id="UP001378592">
    <property type="component" value="Unassembled WGS sequence"/>
</dbReference>
<dbReference type="AlphaFoldDB" id="A0AAN9YY40"/>
<reference evidence="1 2" key="1">
    <citation type="submission" date="2024-03" db="EMBL/GenBank/DDBJ databases">
        <title>The genome assembly and annotation of the cricket Gryllus longicercus Weissman &amp; Gray.</title>
        <authorList>
            <person name="Szrajer S."/>
            <person name="Gray D."/>
            <person name="Ylla G."/>
        </authorList>
    </citation>
    <scope>NUCLEOTIDE SEQUENCE [LARGE SCALE GENOMIC DNA]</scope>
    <source>
        <strain evidence="1">DAG 2021-001</strain>
        <tissue evidence="1">Whole body minus gut</tissue>
    </source>
</reference>
<accession>A0AAN9YY40</accession>
<dbReference type="EMBL" id="JAZDUA010001285">
    <property type="protein sequence ID" value="KAK7788317.1"/>
    <property type="molecule type" value="Genomic_DNA"/>
</dbReference>
<evidence type="ECO:0000313" key="2">
    <source>
        <dbReference type="Proteomes" id="UP001378592"/>
    </source>
</evidence>
<evidence type="ECO:0000313" key="1">
    <source>
        <dbReference type="EMBL" id="KAK7788317.1"/>
    </source>
</evidence>
<comment type="caution">
    <text evidence="1">The sequence shown here is derived from an EMBL/GenBank/DDBJ whole genome shotgun (WGS) entry which is preliminary data.</text>
</comment>
<sequence length="115" mass="13886">MPKKKIKIKKKKRQEKKWVTPNVRECSIQLRNISKIIKEGNVTEELKTYYNCYKNNYRRMIRETTKIHNEKCILSSNNKTKVMWDIINEELGKDRKELRKIHINIDGVDVKDPKK</sequence>